<dbReference type="RefSeq" id="WP_258388219.1">
    <property type="nucleotide sequence ID" value="NZ_CP091430.1"/>
</dbReference>
<accession>A0ABY5SI39</accession>
<evidence type="ECO:0000313" key="2">
    <source>
        <dbReference type="EMBL" id="UVI32160.1"/>
    </source>
</evidence>
<organism evidence="2 3">
    <name type="scientific">Paenibacillus spongiae</name>
    <dbReference type="NCBI Taxonomy" id="2909671"/>
    <lineage>
        <taxon>Bacteria</taxon>
        <taxon>Bacillati</taxon>
        <taxon>Bacillota</taxon>
        <taxon>Bacilli</taxon>
        <taxon>Bacillales</taxon>
        <taxon>Paenibacillaceae</taxon>
        <taxon>Paenibacillus</taxon>
    </lineage>
</organism>
<dbReference type="EMBL" id="CP091430">
    <property type="protein sequence ID" value="UVI32160.1"/>
    <property type="molecule type" value="Genomic_DNA"/>
</dbReference>
<evidence type="ECO:0000259" key="1">
    <source>
        <dbReference type="Pfam" id="PF07561"/>
    </source>
</evidence>
<dbReference type="InterPro" id="IPR011437">
    <property type="entry name" value="DUF1540"/>
</dbReference>
<sequence length="71" mass="7747">MPKGVSCSVANCSFWGQGNECHANAIHIDIDSHANKNWNNEFAAGSLGEMHKDTAKDSAFTCCDTFKPKEK</sequence>
<proteinExistence type="predicted"/>
<name>A0ABY5SI39_9BACL</name>
<dbReference type="Pfam" id="PF07561">
    <property type="entry name" value="DUF1540"/>
    <property type="match status" value="1"/>
</dbReference>
<reference evidence="2" key="1">
    <citation type="submission" date="2022-01" db="EMBL/GenBank/DDBJ databases">
        <title>Paenibacillus spongiae sp. nov., isolated from marine sponge.</title>
        <authorList>
            <person name="Li Z."/>
            <person name="Zhang M."/>
        </authorList>
    </citation>
    <scope>NUCLEOTIDE SEQUENCE</scope>
    <source>
        <strain evidence="2">PHS-Z3</strain>
    </source>
</reference>
<feature type="domain" description="DUF1540" evidence="1">
    <location>
        <begin position="5"/>
        <end position="66"/>
    </location>
</feature>
<dbReference type="Proteomes" id="UP001057877">
    <property type="component" value="Chromosome"/>
</dbReference>
<keyword evidence="3" id="KW-1185">Reference proteome</keyword>
<gene>
    <name evidence="2" type="ORF">L1F29_10230</name>
</gene>
<evidence type="ECO:0000313" key="3">
    <source>
        <dbReference type="Proteomes" id="UP001057877"/>
    </source>
</evidence>
<protein>
    <submittedName>
        <fullName evidence="2">DUF1540 domain-containing protein</fullName>
    </submittedName>
</protein>